<reference evidence="2" key="1">
    <citation type="journal article" date="2019" name="bioRxiv">
        <title>The Genome of the Zebra Mussel, Dreissena polymorpha: A Resource for Invasive Species Research.</title>
        <authorList>
            <person name="McCartney M.A."/>
            <person name="Auch B."/>
            <person name="Kono T."/>
            <person name="Mallez S."/>
            <person name="Zhang Y."/>
            <person name="Obille A."/>
            <person name="Becker A."/>
            <person name="Abrahante J.E."/>
            <person name="Garbe J."/>
            <person name="Badalamenti J.P."/>
            <person name="Herman A."/>
            <person name="Mangelson H."/>
            <person name="Liachko I."/>
            <person name="Sullivan S."/>
            <person name="Sone E.D."/>
            <person name="Koren S."/>
            <person name="Silverstein K.A.T."/>
            <person name="Beckman K.B."/>
            <person name="Gohl D.M."/>
        </authorList>
    </citation>
    <scope>NUCLEOTIDE SEQUENCE</scope>
    <source>
        <strain evidence="2">Duluth1</strain>
        <tissue evidence="2">Whole animal</tissue>
    </source>
</reference>
<evidence type="ECO:0000313" key="3">
    <source>
        <dbReference type="Proteomes" id="UP000828390"/>
    </source>
</evidence>
<comment type="caution">
    <text evidence="2">The sequence shown here is derived from an EMBL/GenBank/DDBJ whole genome shotgun (WGS) entry which is preliminary data.</text>
</comment>
<dbReference type="EMBL" id="JAIWYP010000001">
    <property type="protein sequence ID" value="KAH3884078.1"/>
    <property type="molecule type" value="Genomic_DNA"/>
</dbReference>
<dbReference type="Proteomes" id="UP000828390">
    <property type="component" value="Unassembled WGS sequence"/>
</dbReference>
<reference evidence="2" key="2">
    <citation type="submission" date="2020-11" db="EMBL/GenBank/DDBJ databases">
        <authorList>
            <person name="McCartney M.A."/>
            <person name="Auch B."/>
            <person name="Kono T."/>
            <person name="Mallez S."/>
            <person name="Becker A."/>
            <person name="Gohl D.M."/>
            <person name="Silverstein K.A.T."/>
            <person name="Koren S."/>
            <person name="Bechman K.B."/>
            <person name="Herman A."/>
            <person name="Abrahante J.E."/>
            <person name="Garbe J."/>
        </authorList>
    </citation>
    <scope>NUCLEOTIDE SEQUENCE</scope>
    <source>
        <strain evidence="2">Duluth1</strain>
        <tissue evidence="2">Whole animal</tissue>
    </source>
</reference>
<keyword evidence="3" id="KW-1185">Reference proteome</keyword>
<protein>
    <recommendedName>
        <fullName evidence="4">Secreted protein</fullName>
    </recommendedName>
</protein>
<evidence type="ECO:0008006" key="4">
    <source>
        <dbReference type="Google" id="ProtNLM"/>
    </source>
</evidence>
<gene>
    <name evidence="2" type="ORF">DPMN_008050</name>
</gene>
<name>A0A9D4MXC2_DREPO</name>
<feature type="chain" id="PRO_5039467330" description="Secreted protein" evidence="1">
    <location>
        <begin position="22"/>
        <end position="103"/>
    </location>
</feature>
<organism evidence="2 3">
    <name type="scientific">Dreissena polymorpha</name>
    <name type="common">Zebra mussel</name>
    <name type="synonym">Mytilus polymorpha</name>
    <dbReference type="NCBI Taxonomy" id="45954"/>
    <lineage>
        <taxon>Eukaryota</taxon>
        <taxon>Metazoa</taxon>
        <taxon>Spiralia</taxon>
        <taxon>Lophotrochozoa</taxon>
        <taxon>Mollusca</taxon>
        <taxon>Bivalvia</taxon>
        <taxon>Autobranchia</taxon>
        <taxon>Heteroconchia</taxon>
        <taxon>Euheterodonta</taxon>
        <taxon>Imparidentia</taxon>
        <taxon>Neoheterodontei</taxon>
        <taxon>Myida</taxon>
        <taxon>Dreissenoidea</taxon>
        <taxon>Dreissenidae</taxon>
        <taxon>Dreissena</taxon>
    </lineage>
</organism>
<dbReference type="AlphaFoldDB" id="A0A9D4MXC2"/>
<evidence type="ECO:0000256" key="1">
    <source>
        <dbReference type="SAM" id="SignalP"/>
    </source>
</evidence>
<accession>A0A9D4MXC2</accession>
<feature type="signal peptide" evidence="1">
    <location>
        <begin position="1"/>
        <end position="21"/>
    </location>
</feature>
<evidence type="ECO:0000313" key="2">
    <source>
        <dbReference type="EMBL" id="KAH3884078.1"/>
    </source>
</evidence>
<keyword evidence="1" id="KW-0732">Signal</keyword>
<sequence length="103" mass="11457">MTLTFLASFCVTSLLVGHVTGVTSRDYAPCTGLAYIFNGYTFTFDAASGERVWSHCSFPSPFGDLIRCGRPRSDKKRFLCDPDHILDRVADGMLSCRKLYAYA</sequence>
<proteinExistence type="predicted"/>